<protein>
    <submittedName>
        <fullName evidence="4">Nitroreductase</fullName>
    </submittedName>
</protein>
<dbReference type="PANTHER" id="PTHR43673">
    <property type="entry name" value="NAD(P)H NITROREDUCTASE YDGI-RELATED"/>
    <property type="match status" value="1"/>
</dbReference>
<evidence type="ECO:0000256" key="1">
    <source>
        <dbReference type="ARBA" id="ARBA00007118"/>
    </source>
</evidence>
<evidence type="ECO:0000256" key="2">
    <source>
        <dbReference type="ARBA" id="ARBA00023002"/>
    </source>
</evidence>
<comment type="similarity">
    <text evidence="1">Belongs to the nitroreductase family.</text>
</comment>
<reference evidence="4 5" key="1">
    <citation type="submission" date="2019-11" db="EMBL/GenBank/DDBJ databases">
        <title>Draft genome of Amycolatopsis RM579.</title>
        <authorList>
            <person name="Duangmal K."/>
            <person name="Mingma R."/>
        </authorList>
    </citation>
    <scope>NUCLEOTIDE SEQUENCE [LARGE SCALE GENOMIC DNA]</scope>
    <source>
        <strain evidence="4 5">RM579</strain>
    </source>
</reference>
<name>A0A6N7ZCY5_9PSEU</name>
<keyword evidence="2" id="KW-0560">Oxidoreductase</keyword>
<dbReference type="Proteomes" id="UP000440096">
    <property type="component" value="Unassembled WGS sequence"/>
</dbReference>
<dbReference type="Pfam" id="PF00881">
    <property type="entry name" value="Nitroreductase"/>
    <property type="match status" value="1"/>
</dbReference>
<keyword evidence="5" id="KW-1185">Reference proteome</keyword>
<dbReference type="CDD" id="cd02062">
    <property type="entry name" value="Nitro_FMN_reductase"/>
    <property type="match status" value="1"/>
</dbReference>
<evidence type="ECO:0000313" key="4">
    <source>
        <dbReference type="EMBL" id="MTD59555.1"/>
    </source>
</evidence>
<feature type="domain" description="Nitroreductase" evidence="3">
    <location>
        <begin position="18"/>
        <end position="185"/>
    </location>
</feature>
<accession>A0A6N7ZCY5</accession>
<dbReference type="RefSeq" id="WP_154761584.1">
    <property type="nucleotide sequence ID" value="NZ_WMBA01000113.1"/>
</dbReference>
<proteinExistence type="inferred from homology"/>
<sequence>MSSSPRFDLSQTDRLLSTTRSVRKRLDPARPVPAEVILDCLRLAVQAPTGGNGQAWRWVVVTDAAKRRELARLYRESGRDYLQSANDQASHPQTRRVYESALVLADSLADIPVHVIPCIEGRVENTPNVASASHFGSIIPAAWSFMLALRSRGLGSAWTTLHLSKEEEVASLLGIPYESVTQVALLPVAYTTGGDFRPAARPPVENVTYWDDWGSVRGV</sequence>
<dbReference type="AlphaFoldDB" id="A0A6N7ZCY5"/>
<comment type="caution">
    <text evidence="4">The sequence shown here is derived from an EMBL/GenBank/DDBJ whole genome shotgun (WGS) entry which is preliminary data.</text>
</comment>
<evidence type="ECO:0000313" key="5">
    <source>
        <dbReference type="Proteomes" id="UP000440096"/>
    </source>
</evidence>
<dbReference type="Gene3D" id="3.40.109.10">
    <property type="entry name" value="NADH Oxidase"/>
    <property type="match status" value="1"/>
</dbReference>
<dbReference type="EMBL" id="WMBA01000113">
    <property type="protein sequence ID" value="MTD59555.1"/>
    <property type="molecule type" value="Genomic_DNA"/>
</dbReference>
<dbReference type="PANTHER" id="PTHR43673:SF10">
    <property type="entry name" value="NADH DEHYDROGENASE_NAD(P)H NITROREDUCTASE XCC3605-RELATED"/>
    <property type="match status" value="1"/>
</dbReference>
<dbReference type="GO" id="GO:0016491">
    <property type="term" value="F:oxidoreductase activity"/>
    <property type="evidence" value="ECO:0007669"/>
    <property type="project" value="UniProtKB-KW"/>
</dbReference>
<gene>
    <name evidence="4" type="ORF">GKO32_37055</name>
</gene>
<evidence type="ECO:0000259" key="3">
    <source>
        <dbReference type="Pfam" id="PF00881"/>
    </source>
</evidence>
<dbReference type="SUPFAM" id="SSF55469">
    <property type="entry name" value="FMN-dependent nitroreductase-like"/>
    <property type="match status" value="1"/>
</dbReference>
<organism evidence="4 5">
    <name type="scientific">Amycolatopsis pithecellobii</name>
    <dbReference type="NCBI Taxonomy" id="664692"/>
    <lineage>
        <taxon>Bacteria</taxon>
        <taxon>Bacillati</taxon>
        <taxon>Actinomycetota</taxon>
        <taxon>Actinomycetes</taxon>
        <taxon>Pseudonocardiales</taxon>
        <taxon>Pseudonocardiaceae</taxon>
        <taxon>Amycolatopsis</taxon>
    </lineage>
</organism>
<dbReference type="InterPro" id="IPR029479">
    <property type="entry name" value="Nitroreductase"/>
</dbReference>
<dbReference type="InterPro" id="IPR000415">
    <property type="entry name" value="Nitroreductase-like"/>
</dbReference>
<dbReference type="OrthoDB" id="3774920at2"/>